<proteinExistence type="predicted"/>
<reference evidence="2" key="1">
    <citation type="journal article" date="2007" name="Nature">
        <title>The grapevine genome sequence suggests ancestral hexaploidization in major angiosperm phyla.</title>
        <authorList>
            <consortium name="The French-Italian Public Consortium for Grapevine Genome Characterization."/>
            <person name="Jaillon O."/>
            <person name="Aury J.-M."/>
            <person name="Noel B."/>
            <person name="Policriti A."/>
            <person name="Clepet C."/>
            <person name="Casagrande A."/>
            <person name="Choisne N."/>
            <person name="Aubourg S."/>
            <person name="Vitulo N."/>
            <person name="Jubin C."/>
            <person name="Vezzi A."/>
            <person name="Legeai F."/>
            <person name="Hugueney P."/>
            <person name="Dasilva C."/>
            <person name="Horner D."/>
            <person name="Mica E."/>
            <person name="Jublot D."/>
            <person name="Poulain J."/>
            <person name="Bruyere C."/>
            <person name="Billault A."/>
            <person name="Segurens B."/>
            <person name="Gouyvenoux M."/>
            <person name="Ugarte E."/>
            <person name="Cattonaro F."/>
            <person name="Anthouard V."/>
            <person name="Vico V."/>
            <person name="Del Fabbro C."/>
            <person name="Alaux M."/>
            <person name="Di Gaspero G."/>
            <person name="Dumas V."/>
            <person name="Felice N."/>
            <person name="Paillard S."/>
            <person name="Juman I."/>
            <person name="Moroldo M."/>
            <person name="Scalabrin S."/>
            <person name="Canaguier A."/>
            <person name="Le Clainche I."/>
            <person name="Malacrida G."/>
            <person name="Durand E."/>
            <person name="Pesole G."/>
            <person name="Laucou V."/>
            <person name="Chatelet P."/>
            <person name="Merdinoglu D."/>
            <person name="Delledonne M."/>
            <person name="Pezzotti M."/>
            <person name="Lecharny A."/>
            <person name="Scarpelli C."/>
            <person name="Artiguenave F."/>
            <person name="Pe M.E."/>
            <person name="Valle G."/>
            <person name="Morgante M."/>
            <person name="Caboche M."/>
            <person name="Adam-Blondon A.-F."/>
            <person name="Weissenbach J."/>
            <person name="Quetier F."/>
            <person name="Wincker P."/>
        </authorList>
    </citation>
    <scope>NUCLEOTIDE SEQUENCE [LARGE SCALE GENOMIC DNA]</scope>
    <source>
        <strain evidence="2">cv. Pinot noir / PN40024</strain>
    </source>
</reference>
<dbReference type="InParanoid" id="D7SJ12"/>
<dbReference type="EMBL" id="FN594950">
    <property type="protein sequence ID" value="CBI15473.3"/>
    <property type="molecule type" value="Genomic_DNA"/>
</dbReference>
<organism evidence="1 2">
    <name type="scientific">Vitis vinifera</name>
    <name type="common">Grape</name>
    <dbReference type="NCBI Taxonomy" id="29760"/>
    <lineage>
        <taxon>Eukaryota</taxon>
        <taxon>Viridiplantae</taxon>
        <taxon>Streptophyta</taxon>
        <taxon>Embryophyta</taxon>
        <taxon>Tracheophyta</taxon>
        <taxon>Spermatophyta</taxon>
        <taxon>Magnoliopsida</taxon>
        <taxon>eudicotyledons</taxon>
        <taxon>Gunneridae</taxon>
        <taxon>Pentapetalae</taxon>
        <taxon>rosids</taxon>
        <taxon>Vitales</taxon>
        <taxon>Vitaceae</taxon>
        <taxon>Viteae</taxon>
        <taxon>Vitis</taxon>
    </lineage>
</organism>
<evidence type="ECO:0000313" key="2">
    <source>
        <dbReference type="Proteomes" id="UP000009183"/>
    </source>
</evidence>
<dbReference type="InterPro" id="IPR043003">
    <property type="entry name" value="FANCL_d3_sf"/>
</dbReference>
<dbReference type="HOGENOM" id="CLU_3378044_0_0_1"/>
<evidence type="ECO:0000313" key="1">
    <source>
        <dbReference type="EMBL" id="CBI15473.3"/>
    </source>
</evidence>
<gene>
    <name evidence="1" type="ordered locus">VIT_17s0000g03480</name>
</gene>
<sequence>MQYFLEHLGKLQEFWCTLDNIDTSLWVVHPKEPS</sequence>
<dbReference type="AlphaFoldDB" id="D7SJ12"/>
<dbReference type="Gene3D" id="3.10.110.20">
    <property type="entry name" value="RWD domain-like"/>
    <property type="match status" value="1"/>
</dbReference>
<dbReference type="Proteomes" id="UP000009183">
    <property type="component" value="Chromosome 17"/>
</dbReference>
<dbReference type="PaxDb" id="29760-VIT_17s0000g03480.t01"/>
<keyword evidence="2" id="KW-1185">Reference proteome</keyword>
<protein>
    <submittedName>
        <fullName evidence="1">Uncharacterized protein</fullName>
    </submittedName>
</protein>
<accession>D7SJ12</accession>
<name>D7SJ12_VITVI</name>